<dbReference type="EMBL" id="LR862143">
    <property type="protein sequence ID" value="CAD1823726.1"/>
    <property type="molecule type" value="Genomic_DNA"/>
</dbReference>
<gene>
    <name evidence="2" type="ORF">CB5_LOCUS6937</name>
</gene>
<accession>A0A6V7NZA3</accession>
<reference evidence="2" key="1">
    <citation type="submission" date="2020-07" db="EMBL/GenBank/DDBJ databases">
        <authorList>
            <person name="Lin J."/>
        </authorList>
    </citation>
    <scope>NUCLEOTIDE SEQUENCE</scope>
</reference>
<evidence type="ECO:0000313" key="2">
    <source>
        <dbReference type="EMBL" id="CAD1823726.1"/>
    </source>
</evidence>
<organism evidence="2">
    <name type="scientific">Ananas comosus var. bracteatus</name>
    <name type="common">red pineapple</name>
    <dbReference type="NCBI Taxonomy" id="296719"/>
    <lineage>
        <taxon>Eukaryota</taxon>
        <taxon>Viridiplantae</taxon>
        <taxon>Streptophyta</taxon>
        <taxon>Embryophyta</taxon>
        <taxon>Tracheophyta</taxon>
        <taxon>Spermatophyta</taxon>
        <taxon>Magnoliopsida</taxon>
        <taxon>Liliopsida</taxon>
        <taxon>Poales</taxon>
        <taxon>Bromeliaceae</taxon>
        <taxon>Bromelioideae</taxon>
        <taxon>Ananas</taxon>
    </lineage>
</organism>
<keyword evidence="1" id="KW-0812">Transmembrane</keyword>
<feature type="transmembrane region" description="Helical" evidence="1">
    <location>
        <begin position="17"/>
        <end position="43"/>
    </location>
</feature>
<proteinExistence type="predicted"/>
<keyword evidence="1" id="KW-1133">Transmembrane helix</keyword>
<dbReference type="AlphaFoldDB" id="A0A6V7NZA3"/>
<evidence type="ECO:0000256" key="1">
    <source>
        <dbReference type="SAM" id="Phobius"/>
    </source>
</evidence>
<name>A0A6V7NZA3_ANACO</name>
<sequence length="104" mass="11613">MISISTQKEASPLADKLLLLFSLCYISENIIFGSSVVSCLFFWQSKRREIINSVGARGIRTMDMLVIDSDSEFYADSTDSEDQYDSESSYGGVLKAFCRALMKA</sequence>
<protein>
    <submittedName>
        <fullName evidence="2">Uncharacterized protein</fullName>
    </submittedName>
</protein>
<keyword evidence="1" id="KW-0472">Membrane</keyword>